<dbReference type="KEGG" id="ares:IWH25_15270"/>
<dbReference type="EMBL" id="CP064781">
    <property type="protein sequence ID" value="QRJ63093.1"/>
    <property type="molecule type" value="Genomic_DNA"/>
</dbReference>
<evidence type="ECO:0000256" key="13">
    <source>
        <dbReference type="SAM" id="Phobius"/>
    </source>
</evidence>
<protein>
    <submittedName>
        <fullName evidence="15">Cytochrome b/b6 domain-containing protein</fullName>
    </submittedName>
</protein>
<keyword evidence="11 13" id="KW-0472">Membrane</keyword>
<evidence type="ECO:0000256" key="5">
    <source>
        <dbReference type="ARBA" id="ARBA00022617"/>
    </source>
</evidence>
<evidence type="ECO:0000256" key="11">
    <source>
        <dbReference type="ARBA" id="ARBA00023136"/>
    </source>
</evidence>
<dbReference type="GO" id="GO:0020037">
    <property type="term" value="F:heme binding"/>
    <property type="evidence" value="ECO:0007669"/>
    <property type="project" value="TreeGrafter"/>
</dbReference>
<dbReference type="AlphaFoldDB" id="A0A974PXS4"/>
<dbReference type="RefSeq" id="WP_203386622.1">
    <property type="nucleotide sequence ID" value="NZ_CP064781.1"/>
</dbReference>
<keyword evidence="5" id="KW-0349">Heme</keyword>
<dbReference type="PANTHER" id="PTHR30529:SF7">
    <property type="entry name" value="CYTOCHROME B561 BACTERIAL_NI-HYDROGENASE DOMAIN-CONTAINING PROTEIN"/>
    <property type="match status" value="1"/>
</dbReference>
<keyword evidence="8" id="KW-0249">Electron transport</keyword>
<feature type="transmembrane region" description="Helical" evidence="13">
    <location>
        <begin position="143"/>
        <end position="164"/>
    </location>
</feature>
<dbReference type="Proteomes" id="UP000663444">
    <property type="component" value="Chromosome"/>
</dbReference>
<keyword evidence="10" id="KW-0408">Iron</keyword>
<feature type="transmembrane region" description="Helical" evidence="13">
    <location>
        <begin position="93"/>
        <end position="116"/>
    </location>
</feature>
<accession>A0A974PXS4</accession>
<keyword evidence="3" id="KW-0813">Transport</keyword>
<dbReference type="SUPFAM" id="SSF81342">
    <property type="entry name" value="Transmembrane di-heme cytochromes"/>
    <property type="match status" value="1"/>
</dbReference>
<dbReference type="GO" id="GO:0046872">
    <property type="term" value="F:metal ion binding"/>
    <property type="evidence" value="ECO:0007669"/>
    <property type="project" value="UniProtKB-KW"/>
</dbReference>
<evidence type="ECO:0000256" key="2">
    <source>
        <dbReference type="ARBA" id="ARBA00004651"/>
    </source>
</evidence>
<evidence type="ECO:0000256" key="7">
    <source>
        <dbReference type="ARBA" id="ARBA00022723"/>
    </source>
</evidence>
<dbReference type="PANTHER" id="PTHR30529">
    <property type="entry name" value="CYTOCHROME B561"/>
    <property type="match status" value="1"/>
</dbReference>
<dbReference type="InterPro" id="IPR016174">
    <property type="entry name" value="Di-haem_cyt_TM"/>
</dbReference>
<organism evidence="15 16">
    <name type="scientific">Azospira restricta</name>
    <dbReference type="NCBI Taxonomy" id="404405"/>
    <lineage>
        <taxon>Bacteria</taxon>
        <taxon>Pseudomonadati</taxon>
        <taxon>Pseudomonadota</taxon>
        <taxon>Betaproteobacteria</taxon>
        <taxon>Rhodocyclales</taxon>
        <taxon>Rhodocyclaceae</taxon>
        <taxon>Azospira</taxon>
    </lineage>
</organism>
<keyword evidence="16" id="KW-1185">Reference proteome</keyword>
<evidence type="ECO:0000256" key="6">
    <source>
        <dbReference type="ARBA" id="ARBA00022692"/>
    </source>
</evidence>
<evidence type="ECO:0000256" key="1">
    <source>
        <dbReference type="ARBA" id="ARBA00001970"/>
    </source>
</evidence>
<feature type="transmembrane region" description="Helical" evidence="13">
    <location>
        <begin position="12"/>
        <end position="33"/>
    </location>
</feature>
<proteinExistence type="inferred from homology"/>
<evidence type="ECO:0000256" key="9">
    <source>
        <dbReference type="ARBA" id="ARBA00022989"/>
    </source>
</evidence>
<evidence type="ECO:0000256" key="3">
    <source>
        <dbReference type="ARBA" id="ARBA00022448"/>
    </source>
</evidence>
<dbReference type="Gene3D" id="1.20.950.20">
    <property type="entry name" value="Transmembrane di-heme cytochromes, Chain C"/>
    <property type="match status" value="1"/>
</dbReference>
<dbReference type="GO" id="GO:0005886">
    <property type="term" value="C:plasma membrane"/>
    <property type="evidence" value="ECO:0007669"/>
    <property type="project" value="UniProtKB-SubCell"/>
</dbReference>
<sequence>MNATNAGQRYAPPAILLHWLQAALLLWLFWLGWSMVELPKGAERSAAYALHKSLGIVALGLVLLRLVVRRLAPPPAPLAAGREAMLAQAAHRLLYVLLLVLPLAGYAASAFTPYAMKFFGLELPRLGAPDEALNALFKRVHWVAGWAVLALVALHVAAALRHALRRDGTLARMLPGRLSRN</sequence>
<keyword evidence="4" id="KW-1003">Cell membrane</keyword>
<feature type="domain" description="Cytochrome b561 bacterial/Ni-hydrogenase" evidence="14">
    <location>
        <begin position="9"/>
        <end position="176"/>
    </location>
</feature>
<evidence type="ECO:0000256" key="10">
    <source>
        <dbReference type="ARBA" id="ARBA00023004"/>
    </source>
</evidence>
<comment type="subcellular location">
    <subcellularLocation>
        <location evidence="2">Cell membrane</location>
        <topology evidence="2">Multi-pass membrane protein</topology>
    </subcellularLocation>
</comment>
<evidence type="ECO:0000256" key="12">
    <source>
        <dbReference type="ARBA" id="ARBA00037975"/>
    </source>
</evidence>
<reference evidence="15" key="1">
    <citation type="submission" date="2020-11" db="EMBL/GenBank/DDBJ databases">
        <title>Azospira restricta DSM 18626 genome sequence.</title>
        <authorList>
            <person name="Moe W.M."/>
        </authorList>
    </citation>
    <scope>NUCLEOTIDE SEQUENCE</scope>
    <source>
        <strain evidence="15">DSM 18626</strain>
    </source>
</reference>
<dbReference type="InterPro" id="IPR011577">
    <property type="entry name" value="Cyt_b561_bac/Ni-Hgenase"/>
</dbReference>
<keyword evidence="7" id="KW-0479">Metal-binding</keyword>
<feature type="transmembrane region" description="Helical" evidence="13">
    <location>
        <begin position="53"/>
        <end position="72"/>
    </location>
</feature>
<keyword evidence="6 13" id="KW-0812">Transmembrane</keyword>
<evidence type="ECO:0000259" key="14">
    <source>
        <dbReference type="Pfam" id="PF01292"/>
    </source>
</evidence>
<comment type="cofactor">
    <cofactor evidence="1">
        <name>heme b</name>
        <dbReference type="ChEBI" id="CHEBI:60344"/>
    </cofactor>
</comment>
<dbReference type="GO" id="GO:0009055">
    <property type="term" value="F:electron transfer activity"/>
    <property type="evidence" value="ECO:0007669"/>
    <property type="project" value="InterPro"/>
</dbReference>
<comment type="similarity">
    <text evidence="12">Belongs to the cytochrome b561 family.</text>
</comment>
<dbReference type="InterPro" id="IPR052168">
    <property type="entry name" value="Cytochrome_b561_oxidase"/>
</dbReference>
<gene>
    <name evidence="15" type="ORF">IWH25_15270</name>
</gene>
<keyword evidence="9 13" id="KW-1133">Transmembrane helix</keyword>
<evidence type="ECO:0000313" key="15">
    <source>
        <dbReference type="EMBL" id="QRJ63093.1"/>
    </source>
</evidence>
<evidence type="ECO:0000256" key="8">
    <source>
        <dbReference type="ARBA" id="ARBA00022982"/>
    </source>
</evidence>
<evidence type="ECO:0000256" key="4">
    <source>
        <dbReference type="ARBA" id="ARBA00022475"/>
    </source>
</evidence>
<dbReference type="Pfam" id="PF01292">
    <property type="entry name" value="Ni_hydr_CYTB"/>
    <property type="match status" value="1"/>
</dbReference>
<evidence type="ECO:0000313" key="16">
    <source>
        <dbReference type="Proteomes" id="UP000663444"/>
    </source>
</evidence>
<dbReference type="GO" id="GO:0022904">
    <property type="term" value="P:respiratory electron transport chain"/>
    <property type="evidence" value="ECO:0007669"/>
    <property type="project" value="InterPro"/>
</dbReference>
<name>A0A974PXS4_9RHOO</name>